<protein>
    <submittedName>
        <fullName evidence="1">Uncharacterized protein</fullName>
    </submittedName>
</protein>
<gene>
    <name evidence="1" type="ORF">ACH5RR_020129</name>
</gene>
<keyword evidence="2" id="KW-1185">Reference proteome</keyword>
<accession>A0ABD2ZGV9</accession>
<dbReference type="Proteomes" id="UP001630127">
    <property type="component" value="Unassembled WGS sequence"/>
</dbReference>
<evidence type="ECO:0000313" key="2">
    <source>
        <dbReference type="Proteomes" id="UP001630127"/>
    </source>
</evidence>
<dbReference type="AlphaFoldDB" id="A0ABD2ZGV9"/>
<dbReference type="PANTHER" id="PTHR35095:SF1">
    <property type="entry name" value="OS05G0143300 PROTEIN"/>
    <property type="match status" value="1"/>
</dbReference>
<evidence type="ECO:0000313" key="1">
    <source>
        <dbReference type="EMBL" id="KAL3517540.1"/>
    </source>
</evidence>
<comment type="caution">
    <text evidence="1">The sequence shown here is derived from an EMBL/GenBank/DDBJ whole genome shotgun (WGS) entry which is preliminary data.</text>
</comment>
<dbReference type="EMBL" id="JBJUIK010000009">
    <property type="protein sequence ID" value="KAL3517540.1"/>
    <property type="molecule type" value="Genomic_DNA"/>
</dbReference>
<proteinExistence type="predicted"/>
<sequence length="433" mass="48023">MAKLYLVASHGYPPGLFLHPAEQSGIGRAVKDYQPFLSNPGLSQDSLQPWSYKPRLHWTEDQLKPSIGMLDSNEFFRTDSTPRRPVLIDVQDLHPNSVHFSLGIVNQCILREKVLRFLMSGLSEVERGGVDLSLLSDLMGPQTPTLHIPQEPLLPSHGQSFLDAEPQLPLISLNSENFNEKALFAGDLGHVSEITFGKYHPEDRPSLTSSGTEMVDILTAISEFYVSKNSIKSKKQEMVVPYFDRRARKAATSTVTGSSPKLETAKSSEKVKYKASSKKKSNVKAVKERDLYRNNLFHTCESLLSIMVDKNRHGKTAILSLKRSGPELPKVLTQFSASIAGTGLAVLFSVVCKVACARVPFCASKLLNTGLGIGLVWLSWAVNRLRDTVISINKNSSKLDTREEEIMNKLDRSVKDIYFRAAALMAVAVLRIV</sequence>
<dbReference type="PANTHER" id="PTHR35095">
    <property type="entry name" value="OS05G0143300 PROTEIN"/>
    <property type="match status" value="1"/>
</dbReference>
<organism evidence="1 2">
    <name type="scientific">Cinchona calisaya</name>
    <dbReference type="NCBI Taxonomy" id="153742"/>
    <lineage>
        <taxon>Eukaryota</taxon>
        <taxon>Viridiplantae</taxon>
        <taxon>Streptophyta</taxon>
        <taxon>Embryophyta</taxon>
        <taxon>Tracheophyta</taxon>
        <taxon>Spermatophyta</taxon>
        <taxon>Magnoliopsida</taxon>
        <taxon>eudicotyledons</taxon>
        <taxon>Gunneridae</taxon>
        <taxon>Pentapetalae</taxon>
        <taxon>asterids</taxon>
        <taxon>lamiids</taxon>
        <taxon>Gentianales</taxon>
        <taxon>Rubiaceae</taxon>
        <taxon>Cinchonoideae</taxon>
        <taxon>Cinchoneae</taxon>
        <taxon>Cinchona</taxon>
    </lineage>
</organism>
<name>A0ABD2ZGV9_9GENT</name>
<reference evidence="1 2" key="1">
    <citation type="submission" date="2024-11" db="EMBL/GenBank/DDBJ databases">
        <title>A near-complete genome assembly of Cinchona calisaya.</title>
        <authorList>
            <person name="Lian D.C."/>
            <person name="Zhao X.W."/>
            <person name="Wei L."/>
        </authorList>
    </citation>
    <scope>NUCLEOTIDE SEQUENCE [LARGE SCALE GENOMIC DNA]</scope>
    <source>
        <tissue evidence="1">Nenye</tissue>
    </source>
</reference>